<protein>
    <submittedName>
        <fullName evidence="10">Transmembrane protease serine 2-like</fullName>
    </submittedName>
</protein>
<keyword evidence="9" id="KW-1185">Reference proteome</keyword>
<evidence type="ECO:0000256" key="4">
    <source>
        <dbReference type="ARBA" id="ARBA00023157"/>
    </source>
</evidence>
<dbReference type="Pfam" id="PF00057">
    <property type="entry name" value="Ldl_recept_a"/>
    <property type="match status" value="1"/>
</dbReference>
<keyword evidence="7" id="KW-0472">Membrane</keyword>
<keyword evidence="4 6" id="KW-1015">Disulfide bond</keyword>
<reference evidence="10" key="1">
    <citation type="submission" date="2025-08" db="UniProtKB">
        <authorList>
            <consortium name="RefSeq"/>
        </authorList>
    </citation>
    <scope>IDENTIFICATION</scope>
</reference>
<dbReference type="PROSITE" id="PS50068">
    <property type="entry name" value="LDLRA_2"/>
    <property type="match status" value="1"/>
</dbReference>
<dbReference type="GO" id="GO:0006508">
    <property type="term" value="P:proteolysis"/>
    <property type="evidence" value="ECO:0007669"/>
    <property type="project" value="UniProtKB-KW"/>
</dbReference>
<proteinExistence type="predicted"/>
<keyword evidence="3" id="KW-0720">Serine protease</keyword>
<evidence type="ECO:0000256" key="1">
    <source>
        <dbReference type="ARBA" id="ARBA00022670"/>
    </source>
</evidence>
<dbReference type="SMART" id="SM00192">
    <property type="entry name" value="LDLa"/>
    <property type="match status" value="1"/>
</dbReference>
<dbReference type="PANTHER" id="PTHR24252:SF27">
    <property type="entry name" value="TRANSMEMBRANE PROTEASE SERINE 3-LIKE"/>
    <property type="match status" value="1"/>
</dbReference>
<keyword evidence="7" id="KW-1133">Transmembrane helix</keyword>
<dbReference type="PRINTS" id="PR00722">
    <property type="entry name" value="CHYMOTRYPSIN"/>
</dbReference>
<dbReference type="SUPFAM" id="SSF57424">
    <property type="entry name" value="LDL receptor-like module"/>
    <property type="match status" value="1"/>
</dbReference>
<dbReference type="GO" id="GO:0004252">
    <property type="term" value="F:serine-type endopeptidase activity"/>
    <property type="evidence" value="ECO:0007669"/>
    <property type="project" value="InterPro"/>
</dbReference>
<feature type="disulfide bond" evidence="6">
    <location>
        <begin position="99"/>
        <end position="114"/>
    </location>
</feature>
<evidence type="ECO:0000313" key="10">
    <source>
        <dbReference type="RefSeq" id="XP_030633833.1"/>
    </source>
</evidence>
<gene>
    <name evidence="10" type="primary">LOC115815003</name>
</gene>
<dbReference type="GeneID" id="115815003"/>
<keyword evidence="5" id="KW-0325">Glycoprotein</keyword>
<evidence type="ECO:0000259" key="8">
    <source>
        <dbReference type="PROSITE" id="PS50240"/>
    </source>
</evidence>
<dbReference type="InterPro" id="IPR036772">
    <property type="entry name" value="SRCR-like_dom_sf"/>
</dbReference>
<dbReference type="InterPro" id="IPR001254">
    <property type="entry name" value="Trypsin_dom"/>
</dbReference>
<name>A0A6J2VP93_CHACN</name>
<dbReference type="InParanoid" id="A0A6J2VP93"/>
<dbReference type="SUPFAM" id="SSF56487">
    <property type="entry name" value="SRCR-like"/>
    <property type="match status" value="1"/>
</dbReference>
<dbReference type="FunFam" id="2.40.10.10:FF:000068">
    <property type="entry name" value="transmembrane protease serine 2"/>
    <property type="match status" value="1"/>
</dbReference>
<dbReference type="Gene3D" id="3.10.250.10">
    <property type="entry name" value="SRCR-like domain"/>
    <property type="match status" value="1"/>
</dbReference>
<dbReference type="CDD" id="cd00190">
    <property type="entry name" value="Tryp_SPc"/>
    <property type="match status" value="1"/>
</dbReference>
<dbReference type="CDD" id="cd00112">
    <property type="entry name" value="LDLa"/>
    <property type="match status" value="1"/>
</dbReference>
<feature type="domain" description="Peptidase S1" evidence="8">
    <location>
        <begin position="169"/>
        <end position="370"/>
    </location>
</feature>
<evidence type="ECO:0000256" key="5">
    <source>
        <dbReference type="ARBA" id="ARBA00023180"/>
    </source>
</evidence>
<feature type="transmembrane region" description="Helical" evidence="7">
    <location>
        <begin position="55"/>
        <end position="78"/>
    </location>
</feature>
<dbReference type="Pfam" id="PF15494">
    <property type="entry name" value="SRCR_2"/>
    <property type="match status" value="1"/>
</dbReference>
<evidence type="ECO:0000256" key="3">
    <source>
        <dbReference type="ARBA" id="ARBA00022825"/>
    </source>
</evidence>
<dbReference type="InterPro" id="IPR002172">
    <property type="entry name" value="LDrepeatLR_classA_rpt"/>
</dbReference>
<dbReference type="AlphaFoldDB" id="A0A6J2VP93"/>
<dbReference type="OrthoDB" id="546450at2759"/>
<sequence length="373" mass="41601">MTIETQIAEPQYVKYIVDEEQDKLPDEDQAQYSIHTVPAPVLGPAALRKRKCRKYIVAIIISLLLLLLIAGVLLGYFLSGCTYGVSCGDGRCIKKWQWCDGVKDCSNGQDEAQCVRLYGSEFLLQTYSAESESWNNVCSSGWNDELGRRTCQQWGYSCGSRPHVNDTQATGGEKTVAGAWPWQVSLRYKNRHVCGGSLISPEWILTAANCFTGYNELDSWRVVAGTTTIESFGLLLISPESYPVSRILIHPRFNPHNDIALVKVVGLPEKPAYFQTQTLFEAEVTWFDQTTCNSSAVYNGKIRDSMICISKAEGGPSSCKGDLGGPLVMEEDSVWWLVGVSSWRDCSQGNSPGVYTNTSFYLDWIYEQMKVDH</sequence>
<dbReference type="Gene3D" id="4.10.400.10">
    <property type="entry name" value="Low-density Lipoprotein Receptor"/>
    <property type="match status" value="1"/>
</dbReference>
<evidence type="ECO:0000256" key="7">
    <source>
        <dbReference type="SAM" id="Phobius"/>
    </source>
</evidence>
<dbReference type="PROSITE" id="PS50240">
    <property type="entry name" value="TRYPSIN_DOM"/>
    <property type="match status" value="1"/>
</dbReference>
<dbReference type="InterPro" id="IPR043504">
    <property type="entry name" value="Peptidase_S1_PA_chymotrypsin"/>
</dbReference>
<dbReference type="InterPro" id="IPR001314">
    <property type="entry name" value="Peptidase_S1A"/>
</dbReference>
<dbReference type="GO" id="GO:0016020">
    <property type="term" value="C:membrane"/>
    <property type="evidence" value="ECO:0007669"/>
    <property type="project" value="InterPro"/>
</dbReference>
<dbReference type="Gene3D" id="2.40.10.10">
    <property type="entry name" value="Trypsin-like serine proteases"/>
    <property type="match status" value="2"/>
</dbReference>
<dbReference type="InterPro" id="IPR009003">
    <property type="entry name" value="Peptidase_S1_PA"/>
</dbReference>
<dbReference type="PANTHER" id="PTHR24252">
    <property type="entry name" value="ACROSIN-RELATED"/>
    <property type="match status" value="1"/>
</dbReference>
<evidence type="ECO:0000256" key="2">
    <source>
        <dbReference type="ARBA" id="ARBA00022801"/>
    </source>
</evidence>
<evidence type="ECO:0000256" key="6">
    <source>
        <dbReference type="PROSITE-ProRule" id="PRU00124"/>
    </source>
</evidence>
<keyword evidence="7" id="KW-0812">Transmembrane</keyword>
<dbReference type="Pfam" id="PF00089">
    <property type="entry name" value="Trypsin"/>
    <property type="match status" value="2"/>
</dbReference>
<dbReference type="SUPFAM" id="SSF50494">
    <property type="entry name" value="Trypsin-like serine proteases"/>
    <property type="match status" value="1"/>
</dbReference>
<evidence type="ECO:0000313" key="9">
    <source>
        <dbReference type="Proteomes" id="UP000504632"/>
    </source>
</evidence>
<accession>A0A6J2VP93</accession>
<comment type="caution">
    <text evidence="6">Lacks conserved residue(s) required for the propagation of feature annotation.</text>
</comment>
<feature type="disulfide bond" evidence="6">
    <location>
        <begin position="87"/>
        <end position="105"/>
    </location>
</feature>
<keyword evidence="1" id="KW-0645">Protease</keyword>
<dbReference type="SMART" id="SM00020">
    <property type="entry name" value="Tryp_SPc"/>
    <property type="match status" value="1"/>
</dbReference>
<dbReference type="RefSeq" id="XP_030633833.1">
    <property type="nucleotide sequence ID" value="XM_030777973.1"/>
</dbReference>
<dbReference type="InterPro" id="IPR001190">
    <property type="entry name" value="SRCR"/>
</dbReference>
<dbReference type="InterPro" id="IPR036055">
    <property type="entry name" value="LDL_receptor-like_sf"/>
</dbReference>
<organism evidence="9 10">
    <name type="scientific">Chanos chanos</name>
    <name type="common">Milkfish</name>
    <name type="synonym">Mugil chanos</name>
    <dbReference type="NCBI Taxonomy" id="29144"/>
    <lineage>
        <taxon>Eukaryota</taxon>
        <taxon>Metazoa</taxon>
        <taxon>Chordata</taxon>
        <taxon>Craniata</taxon>
        <taxon>Vertebrata</taxon>
        <taxon>Euteleostomi</taxon>
        <taxon>Actinopterygii</taxon>
        <taxon>Neopterygii</taxon>
        <taxon>Teleostei</taxon>
        <taxon>Ostariophysi</taxon>
        <taxon>Gonorynchiformes</taxon>
        <taxon>Chanidae</taxon>
        <taxon>Chanos</taxon>
    </lineage>
</organism>
<dbReference type="Proteomes" id="UP000504632">
    <property type="component" value="Chromosome 6"/>
</dbReference>
<keyword evidence="2" id="KW-0378">Hydrolase</keyword>